<gene>
    <name evidence="1" type="ORF">SLEP1_g50830</name>
</gene>
<accession>A0AAV5M187</accession>
<keyword evidence="2" id="KW-1185">Reference proteome</keyword>
<protein>
    <submittedName>
        <fullName evidence="1">Uncharacterized protein</fullName>
    </submittedName>
</protein>
<dbReference type="EMBL" id="BPVZ01000170">
    <property type="protein sequence ID" value="GKV43551.1"/>
    <property type="molecule type" value="Genomic_DNA"/>
</dbReference>
<evidence type="ECO:0000313" key="2">
    <source>
        <dbReference type="Proteomes" id="UP001054252"/>
    </source>
</evidence>
<evidence type="ECO:0000313" key="1">
    <source>
        <dbReference type="EMBL" id="GKV43551.1"/>
    </source>
</evidence>
<comment type="caution">
    <text evidence="1">The sequence shown here is derived from an EMBL/GenBank/DDBJ whole genome shotgun (WGS) entry which is preliminary data.</text>
</comment>
<reference evidence="1 2" key="1">
    <citation type="journal article" date="2021" name="Commun. Biol.">
        <title>The genome of Shorea leprosula (Dipterocarpaceae) highlights the ecological relevance of drought in aseasonal tropical rainforests.</title>
        <authorList>
            <person name="Ng K.K.S."/>
            <person name="Kobayashi M.J."/>
            <person name="Fawcett J.A."/>
            <person name="Hatakeyama M."/>
            <person name="Paape T."/>
            <person name="Ng C.H."/>
            <person name="Ang C.C."/>
            <person name="Tnah L.H."/>
            <person name="Lee C.T."/>
            <person name="Nishiyama T."/>
            <person name="Sese J."/>
            <person name="O'Brien M.J."/>
            <person name="Copetti D."/>
            <person name="Mohd Noor M.I."/>
            <person name="Ong R.C."/>
            <person name="Putra M."/>
            <person name="Sireger I.Z."/>
            <person name="Indrioko S."/>
            <person name="Kosugi Y."/>
            <person name="Izuno A."/>
            <person name="Isagi Y."/>
            <person name="Lee S.L."/>
            <person name="Shimizu K.K."/>
        </authorList>
    </citation>
    <scope>NUCLEOTIDE SEQUENCE [LARGE SCALE GENOMIC DNA]</scope>
    <source>
        <strain evidence="1">214</strain>
    </source>
</reference>
<sequence>MVSESPSRDYCIHKVSNSKPFLSRKIRLLLDPIPRCHVLMSCYPYRVFYLNELCRHRLLHTSFD</sequence>
<dbReference type="Proteomes" id="UP001054252">
    <property type="component" value="Unassembled WGS sequence"/>
</dbReference>
<dbReference type="AlphaFoldDB" id="A0AAV5M187"/>
<name>A0AAV5M187_9ROSI</name>
<proteinExistence type="predicted"/>
<organism evidence="1 2">
    <name type="scientific">Rubroshorea leprosula</name>
    <dbReference type="NCBI Taxonomy" id="152421"/>
    <lineage>
        <taxon>Eukaryota</taxon>
        <taxon>Viridiplantae</taxon>
        <taxon>Streptophyta</taxon>
        <taxon>Embryophyta</taxon>
        <taxon>Tracheophyta</taxon>
        <taxon>Spermatophyta</taxon>
        <taxon>Magnoliopsida</taxon>
        <taxon>eudicotyledons</taxon>
        <taxon>Gunneridae</taxon>
        <taxon>Pentapetalae</taxon>
        <taxon>rosids</taxon>
        <taxon>malvids</taxon>
        <taxon>Malvales</taxon>
        <taxon>Dipterocarpaceae</taxon>
        <taxon>Rubroshorea</taxon>
    </lineage>
</organism>